<dbReference type="OrthoDB" id="20839at2759"/>
<protein>
    <recommendedName>
        <fullName evidence="13">PHD-type domain-containing protein</fullName>
    </recommendedName>
</protein>
<feature type="region of interest" description="Disordered" evidence="8">
    <location>
        <begin position="1"/>
        <end position="57"/>
    </location>
</feature>
<dbReference type="InterPro" id="IPR001965">
    <property type="entry name" value="Znf_PHD"/>
</dbReference>
<dbReference type="PANTHER" id="PTHR13793">
    <property type="entry name" value="PHD FINGER PROTEINS"/>
    <property type="match status" value="1"/>
</dbReference>
<feature type="compositionally biased region" description="Basic and acidic residues" evidence="8">
    <location>
        <begin position="129"/>
        <end position="139"/>
    </location>
</feature>
<feature type="region of interest" description="Disordered" evidence="8">
    <location>
        <begin position="175"/>
        <end position="227"/>
    </location>
</feature>
<evidence type="ECO:0000256" key="8">
    <source>
        <dbReference type="SAM" id="MobiDB-lite"/>
    </source>
</evidence>
<evidence type="ECO:0000313" key="12">
    <source>
        <dbReference type="Proteomes" id="UP000224854"/>
    </source>
</evidence>
<feature type="region of interest" description="Disordered" evidence="8">
    <location>
        <begin position="392"/>
        <end position="427"/>
    </location>
</feature>
<dbReference type="AlphaFoldDB" id="A0A2C5YY86"/>
<dbReference type="InterPro" id="IPR050701">
    <property type="entry name" value="Histone_Mod_Regulator"/>
</dbReference>
<dbReference type="EMBL" id="NJEU01000622">
    <property type="protein sequence ID" value="PHH72004.1"/>
    <property type="molecule type" value="Genomic_DNA"/>
</dbReference>
<evidence type="ECO:0000256" key="4">
    <source>
        <dbReference type="ARBA" id="ARBA00022771"/>
    </source>
</evidence>
<dbReference type="Pfam" id="PF10513">
    <property type="entry name" value="EPL1"/>
    <property type="match status" value="1"/>
</dbReference>
<feature type="region of interest" description="Disordered" evidence="8">
    <location>
        <begin position="1189"/>
        <end position="1220"/>
    </location>
</feature>
<sequence>MPPTSPTPRRTPTGRRRGRPPGSTNAARAARQTAAAASEPPHKRRRYIPGGPGGGGRFIDSEFALVDMHAPNTAPRPRAATAAMRDAFTPATPSLPPRQRSTRTRAATSLDPDAMRWSSSAAVAASVKQADDYKPREERGWEEFHPQLDIDRLGPVFFAEQVDGLVHPPPATPIAQTPGTPLVNGSMTPSRQVKPASTGNTPNPQDKSEVNPFDAAVTTPSRRSRRQTREVGFYGIRGADFASGQNPRLPKILPISNQTPKERLDLKLPSYRRSNRVNLFESKTFGQARYVDKSMSNVGYQESDHFIRPDTTLIKAVDGNAEDEAEQLPASKVEEQPLYFRLGRVEYDMDEQDDMWLETYNAHRKQNELEAITREVFEITMTKIEKEWHALEKRIPKPNPKPPQTHRPRSSSAAAVNGEPQAGEEPDSKCAVCDDGDCENTNAIVFCDGCNLAVHQECYGVPFIPEGQWLCRKCQLCGRGVPVSLPIFILVIIAITRGPRHGQQKSKPSMADTVHHNQTCIFCPNTDGAFKQTNSSKWAHLLCAMWIPEVSLGNHTFMEPVMDVEKVPKTRWKLSCYICHQKMGACIQCGNKNCYQAFHVTCARRARLFLKMKTGQGVLAVLDGGMILKAFCDKHCPPEYAEENNIHQATRAAKRFYKKNMRGRIWADNHDMANVIAAQHRNAITENQPDESQMIGAKNSLVMGDKKRGGQPPKNVWKLPSGAPIIPQAVFDTVEASVQRFPFRKRKDFVSEACRYWTLKREARRGAGLLKRLQLQMETFSSMELTRRSFTSMGPSGRSRLARRVDFAQGIIRDLQQLKELSENVVQRELIKMEAAELEQDFVGQVYFPVAKLLPRAIEKAISLDKKLFATGLSKLQTRIERRFYVSALAFANDLGEIISQGILTAPEVEHDSEQRFEATEAAPPKHVFSDIRERRKLGKRILKAVQPFLETALRTECEITNKPVESLQKELEAIVDASIDVARATAGTESRHEAVGEDEDTIMVDAPETSEITVKGAFQDDTGPAGDAADAMGPSEDGAVEDGGNIEVKTTGLGIINPEAPDTTEGGTRKGRRGRLANDVEPSETPPDSNGFAAGIAVAGQAEPPTPPQSNGSFGNQMHDPLAEGGILWYLRAMEPRGTSILSEHWAAGRDAVRMLSEDLTDLDDEELKGLGADVDDAVVAAALEAEGTAENAAAASPVKNKASSSRTRRRRASTRKRN</sequence>
<comment type="subcellular location">
    <subcellularLocation>
        <location evidence="1">Nucleus</location>
    </subcellularLocation>
</comment>
<dbReference type="CDD" id="cd15492">
    <property type="entry name" value="PHD_BRPF_JADE_like"/>
    <property type="match status" value="1"/>
</dbReference>
<dbReference type="FunFam" id="3.30.40.10:FF:000007">
    <property type="entry name" value="Bromodomain containing 1, isoform CRA_b"/>
    <property type="match status" value="1"/>
</dbReference>
<keyword evidence="6" id="KW-0539">Nucleus</keyword>
<dbReference type="InterPro" id="IPR011011">
    <property type="entry name" value="Znf_FYVE_PHD"/>
</dbReference>
<evidence type="ECO:0000256" key="5">
    <source>
        <dbReference type="ARBA" id="ARBA00022833"/>
    </source>
</evidence>
<feature type="compositionally biased region" description="Low complexity" evidence="8">
    <location>
        <begin position="20"/>
        <end position="37"/>
    </location>
</feature>
<dbReference type="Pfam" id="PF13831">
    <property type="entry name" value="PHD_2"/>
    <property type="match status" value="1"/>
</dbReference>
<dbReference type="InterPro" id="IPR019787">
    <property type="entry name" value="Znf_PHD-finger"/>
</dbReference>
<evidence type="ECO:0000256" key="7">
    <source>
        <dbReference type="PROSITE-ProRule" id="PRU00146"/>
    </source>
</evidence>
<dbReference type="Pfam" id="PF13832">
    <property type="entry name" value="zf-HC5HC2H_2"/>
    <property type="match status" value="1"/>
</dbReference>
<keyword evidence="3" id="KW-0677">Repeat</keyword>
<keyword evidence="4 7" id="KW-0863">Zinc-finger</keyword>
<dbReference type="InterPro" id="IPR019786">
    <property type="entry name" value="Zinc_finger_PHD-type_CS"/>
</dbReference>
<feature type="compositionally biased region" description="Low complexity" evidence="8">
    <location>
        <begin position="1021"/>
        <end position="1034"/>
    </location>
</feature>
<dbReference type="Gene3D" id="3.30.40.10">
    <property type="entry name" value="Zinc/RING finger domain, C3HC4 (zinc finger)"/>
    <property type="match status" value="2"/>
</dbReference>
<comment type="caution">
    <text evidence="11">The sequence shown here is derived from an EMBL/GenBank/DDBJ whole genome shotgun (WGS) entry which is preliminary data.</text>
</comment>
<dbReference type="InterPro" id="IPR034732">
    <property type="entry name" value="EPHD"/>
</dbReference>
<reference evidence="11 12" key="1">
    <citation type="submission" date="2017-06" db="EMBL/GenBank/DDBJ databases">
        <title>Ant-infecting Ophiocordyceps genomes reveal a high diversity of potential behavioral manipulation genes and a possible major role for enterotoxins.</title>
        <authorList>
            <person name="De Bekker C."/>
            <person name="Evans H.C."/>
            <person name="Brachmann A."/>
            <person name="Hughes D.P."/>
        </authorList>
    </citation>
    <scope>NUCLEOTIDE SEQUENCE [LARGE SCALE GENOMIC DNA]</scope>
    <source>
        <strain evidence="11 12">1348a</strain>
    </source>
</reference>
<dbReference type="PANTHER" id="PTHR13793:SF107">
    <property type="entry name" value="BROMODOMAIN-CONTAINING PROTEIN HOMOLOG"/>
    <property type="match status" value="1"/>
</dbReference>
<feature type="domain" description="PHD-type" evidence="9">
    <location>
        <begin position="427"/>
        <end position="477"/>
    </location>
</feature>
<evidence type="ECO:0000313" key="11">
    <source>
        <dbReference type="EMBL" id="PHH72004.1"/>
    </source>
</evidence>
<evidence type="ECO:0000259" key="9">
    <source>
        <dbReference type="PROSITE" id="PS50016"/>
    </source>
</evidence>
<dbReference type="PROSITE" id="PS51805">
    <property type="entry name" value="EPHD"/>
    <property type="match status" value="1"/>
</dbReference>
<feature type="compositionally biased region" description="Low complexity" evidence="8">
    <location>
        <begin position="1189"/>
        <end position="1207"/>
    </location>
</feature>
<dbReference type="PROSITE" id="PS50016">
    <property type="entry name" value="ZF_PHD_2"/>
    <property type="match status" value="1"/>
</dbReference>
<organism evidence="11 12">
    <name type="scientific">Ophiocordyceps australis</name>
    <dbReference type="NCBI Taxonomy" id="1399860"/>
    <lineage>
        <taxon>Eukaryota</taxon>
        <taxon>Fungi</taxon>
        <taxon>Dikarya</taxon>
        <taxon>Ascomycota</taxon>
        <taxon>Pezizomycotina</taxon>
        <taxon>Sordariomycetes</taxon>
        <taxon>Hypocreomycetidae</taxon>
        <taxon>Hypocreales</taxon>
        <taxon>Ophiocordycipitaceae</taxon>
        <taxon>Ophiocordyceps</taxon>
    </lineage>
</organism>
<feature type="compositionally biased region" description="Basic residues" evidence="8">
    <location>
        <begin position="1208"/>
        <end position="1220"/>
    </location>
</feature>
<dbReference type="SMART" id="SM00249">
    <property type="entry name" value="PHD"/>
    <property type="match status" value="2"/>
</dbReference>
<dbReference type="GO" id="GO:0005634">
    <property type="term" value="C:nucleus"/>
    <property type="evidence" value="ECO:0007669"/>
    <property type="project" value="UniProtKB-SubCell"/>
</dbReference>
<evidence type="ECO:0000259" key="10">
    <source>
        <dbReference type="PROSITE" id="PS51805"/>
    </source>
</evidence>
<evidence type="ECO:0000256" key="2">
    <source>
        <dbReference type="ARBA" id="ARBA00022723"/>
    </source>
</evidence>
<evidence type="ECO:0000256" key="3">
    <source>
        <dbReference type="ARBA" id="ARBA00022737"/>
    </source>
</evidence>
<feature type="region of interest" description="Disordered" evidence="8">
    <location>
        <begin position="1018"/>
        <end position="1094"/>
    </location>
</feature>
<gene>
    <name evidence="11" type="ORF">CDD82_6222</name>
</gene>
<proteinExistence type="predicted"/>
<feature type="compositionally biased region" description="Polar residues" evidence="8">
    <location>
        <begin position="175"/>
        <end position="205"/>
    </location>
</feature>
<dbReference type="InterPro" id="IPR019542">
    <property type="entry name" value="Enhancer_polycomb-like_N"/>
</dbReference>
<dbReference type="CDD" id="cd15670">
    <property type="entry name" value="ePHD_BRPF"/>
    <property type="match status" value="1"/>
</dbReference>
<feature type="compositionally biased region" description="Low complexity" evidence="8">
    <location>
        <begin position="118"/>
        <end position="127"/>
    </location>
</feature>
<dbReference type="InterPro" id="IPR013083">
    <property type="entry name" value="Znf_RING/FYVE/PHD"/>
</dbReference>
<accession>A0A2C5YY86</accession>
<dbReference type="GO" id="GO:0006357">
    <property type="term" value="P:regulation of transcription by RNA polymerase II"/>
    <property type="evidence" value="ECO:0007669"/>
    <property type="project" value="TreeGrafter"/>
</dbReference>
<dbReference type="Proteomes" id="UP000224854">
    <property type="component" value="Unassembled WGS sequence"/>
</dbReference>
<dbReference type="GO" id="GO:0008270">
    <property type="term" value="F:zinc ion binding"/>
    <property type="evidence" value="ECO:0007669"/>
    <property type="project" value="UniProtKB-KW"/>
</dbReference>
<dbReference type="SUPFAM" id="SSF57903">
    <property type="entry name" value="FYVE/PHD zinc finger"/>
    <property type="match status" value="1"/>
</dbReference>
<feature type="region of interest" description="Disordered" evidence="8">
    <location>
        <begin position="1101"/>
        <end position="1120"/>
    </location>
</feature>
<keyword evidence="2" id="KW-0479">Metal-binding</keyword>
<keyword evidence="5" id="KW-0862">Zinc</keyword>
<dbReference type="PROSITE" id="PS01359">
    <property type="entry name" value="ZF_PHD_1"/>
    <property type="match status" value="1"/>
</dbReference>
<evidence type="ECO:0000256" key="1">
    <source>
        <dbReference type="ARBA" id="ARBA00004123"/>
    </source>
</evidence>
<evidence type="ECO:0008006" key="13">
    <source>
        <dbReference type="Google" id="ProtNLM"/>
    </source>
</evidence>
<keyword evidence="12" id="KW-1185">Reference proteome</keyword>
<feature type="region of interest" description="Disordered" evidence="8">
    <location>
        <begin position="87"/>
        <end position="139"/>
    </location>
</feature>
<feature type="domain" description="PHD-type" evidence="10">
    <location>
        <begin position="517"/>
        <end position="636"/>
    </location>
</feature>
<name>A0A2C5YY86_9HYPO</name>
<evidence type="ECO:0000256" key="6">
    <source>
        <dbReference type="ARBA" id="ARBA00023242"/>
    </source>
</evidence>